<name>D5U1L2_THEAM</name>
<keyword evidence="3" id="KW-1185">Reference proteome</keyword>
<protein>
    <recommendedName>
        <fullName evidence="4">DUF2937 family protein</fullName>
    </recommendedName>
</protein>
<reference evidence="2 3" key="1">
    <citation type="journal article" date="2010" name="Stand. Genomic Sci.">
        <title>Complete genome sequence of Thermosphaera aggregans type strain (M11TL).</title>
        <authorList>
            <person name="Spring S."/>
            <person name="Rachel R."/>
            <person name="Lapidus A."/>
            <person name="Davenport K."/>
            <person name="Tice H."/>
            <person name="Copeland A."/>
            <person name="Cheng J.F."/>
            <person name="Lucas S."/>
            <person name="Chen F."/>
            <person name="Nolan M."/>
            <person name="Bruce D."/>
            <person name="Goodwin L."/>
            <person name="Pitluck S."/>
            <person name="Ivanova N."/>
            <person name="Mavromatis K."/>
            <person name="Ovchinnikova G."/>
            <person name="Pati A."/>
            <person name="Chen A."/>
            <person name="Palaniappan K."/>
            <person name="Land M."/>
            <person name="Hauser L."/>
            <person name="Chang Y.J."/>
            <person name="Jeffries C.C."/>
            <person name="Brettin T."/>
            <person name="Detter J.C."/>
            <person name="Tapia R."/>
            <person name="Han C."/>
            <person name="Heimerl T."/>
            <person name="Weikl F."/>
            <person name="Brambilla E."/>
            <person name="Goker M."/>
            <person name="Bristow J."/>
            <person name="Eisen J.A."/>
            <person name="Markowitz V."/>
            <person name="Hugenholtz P."/>
            <person name="Kyrpides N.C."/>
            <person name="Klenk H.P."/>
        </authorList>
    </citation>
    <scope>NUCLEOTIDE SEQUENCE [LARGE SCALE GENOMIC DNA]</scope>
    <source>
        <strain evidence="3">DSM 11486 / M11TL</strain>
    </source>
</reference>
<evidence type="ECO:0000313" key="2">
    <source>
        <dbReference type="EMBL" id="ADG91012.1"/>
    </source>
</evidence>
<dbReference type="EMBL" id="CP001939">
    <property type="protein sequence ID" value="ADG91012.1"/>
    <property type="molecule type" value="Genomic_DNA"/>
</dbReference>
<dbReference type="STRING" id="633148.Tagg_0739"/>
<keyword evidence="1" id="KW-0812">Transmembrane</keyword>
<evidence type="ECO:0008006" key="4">
    <source>
        <dbReference type="Google" id="ProtNLM"/>
    </source>
</evidence>
<dbReference type="RefSeq" id="WP_013129605.1">
    <property type="nucleotide sequence ID" value="NC_014160.1"/>
</dbReference>
<keyword evidence="1" id="KW-0472">Membrane</keyword>
<gene>
    <name evidence="2" type="ordered locus">Tagg_0739</name>
</gene>
<dbReference type="eggNOG" id="arCOG11424">
    <property type="taxonomic scope" value="Archaea"/>
</dbReference>
<feature type="transmembrane region" description="Helical" evidence="1">
    <location>
        <begin position="108"/>
        <end position="135"/>
    </location>
</feature>
<dbReference type="AlphaFoldDB" id="D5U1L2"/>
<dbReference type="HOGENOM" id="CLU_149756_0_0_2"/>
<dbReference type="GeneID" id="9165754"/>
<dbReference type="Proteomes" id="UP000002376">
    <property type="component" value="Chromosome"/>
</dbReference>
<organism evidence="2 3">
    <name type="scientific">Thermosphaera aggregans (strain DSM 11486 / M11TL)</name>
    <dbReference type="NCBI Taxonomy" id="633148"/>
    <lineage>
        <taxon>Archaea</taxon>
        <taxon>Thermoproteota</taxon>
        <taxon>Thermoprotei</taxon>
        <taxon>Desulfurococcales</taxon>
        <taxon>Desulfurococcaceae</taxon>
        <taxon>Thermosphaera</taxon>
    </lineage>
</organism>
<dbReference type="OrthoDB" id="383052at2157"/>
<evidence type="ECO:0000313" key="3">
    <source>
        <dbReference type="Proteomes" id="UP000002376"/>
    </source>
</evidence>
<reference key="3">
    <citation type="submission" date="2010-02" db="EMBL/GenBank/DDBJ databases">
        <title>Complete genome sequence of Thermosphaera aggregans type strain (M11TL).</title>
        <authorList>
            <consortium name="US DOE Joint Genome Institute (JGI-PGF)"/>
            <person name="Spring S."/>
            <person name="Lapidus A."/>
            <person name="Munk C."/>
            <person name="Schroeder M."/>
            <person name="Glavina Del Rio T."/>
            <person name="Tice H."/>
            <person name="Copeland A."/>
            <person name="Cheng J.-F."/>
            <person name="Lucas S."/>
            <person name="Chen F."/>
            <person name="Nolan M."/>
            <person name="Bruce D."/>
            <person name="Goodwin L."/>
            <person name="Pitluck S."/>
            <person name="Ivanova N."/>
            <person name="Mavromatis K."/>
            <person name="Ovchinnikova G."/>
            <person name="Pati A."/>
            <person name="Chen A."/>
            <person name="Palaniappan K."/>
            <person name="Land M."/>
            <person name="Hauser L."/>
            <person name="Chang Y.-J."/>
            <person name="Jeffries C.C."/>
            <person name="Brettin T."/>
            <person name="Detter J.C."/>
            <person name="Tapia R."/>
            <person name="Han C."/>
            <person name="Chain P."/>
            <person name="Heimerl T."/>
            <person name="Weik F."/>
            <person name="Goker M."/>
            <person name="Rachel R."/>
            <person name="Bristow J."/>
            <person name="Eisen J.A."/>
            <person name="Markowitz V."/>
            <person name="Hugenholtz P."/>
            <person name="Kyrpides N.C."/>
            <person name="Klenk H.-P."/>
        </authorList>
    </citation>
    <scope>NUCLEOTIDE SEQUENCE</scope>
    <source>
        <strain>DSM 11486</strain>
    </source>
</reference>
<evidence type="ECO:0000256" key="1">
    <source>
        <dbReference type="SAM" id="Phobius"/>
    </source>
</evidence>
<accession>D5U1L2</accession>
<proteinExistence type="predicted"/>
<keyword evidence="1" id="KW-1133">Transmembrane helix</keyword>
<sequence length="149" mass="17332">MHWVMLLLLVTSSFLGLTCQSYFLQDTVQDYLGLIEDYAVRLKKLSSEGMNTSEAEKFIKNALLLLGKEDLTEEEVAWIQSNLTAADQEIRRLEGEFQSFMFWKTAGVAARVTLLLSIPVITYVFLPRLWAYVWFKTRRKWIVRKKGTD</sequence>
<reference evidence="3" key="2">
    <citation type="journal article" date="2010" name="Stand. Genomic Sci.">
        <title>Complete genome sequence of Thermosphaera aggregans type strain (M11TLT).</title>
        <authorList>
            <person name="Spring S."/>
            <person name="Rachel R."/>
            <person name="Lapidus A."/>
            <person name="Davenport K."/>
            <person name="Tice H."/>
            <person name="Copeland A."/>
            <person name="Cheng J.-F."/>
            <person name="Lucas S."/>
            <person name="Chen F."/>
            <person name="Nolan M."/>
            <person name="Bruce D."/>
            <person name="Goodwin L."/>
            <person name="Pitluck S."/>
            <person name="Ivanova N."/>
            <person name="Mavromatis K."/>
            <person name="Ovchinnikova G."/>
            <person name="Pati A."/>
            <person name="Chen A."/>
            <person name="Palaniappan K."/>
            <person name="Land M."/>
            <person name="Hauser L."/>
            <person name="Chang Y.-J."/>
            <person name="Jeffries C.C."/>
            <person name="Brettin T."/>
            <person name="Detter J.C."/>
            <person name="Tapia R."/>
            <person name="Han C."/>
            <person name="Heimerl T."/>
            <person name="Weikl F."/>
            <person name="Brambilla E."/>
            <person name="Goker M."/>
            <person name="Bristow J."/>
            <person name="Eisen J.A."/>
            <person name="Markowitz V."/>
            <person name="Hugenholtz P."/>
            <person name="Kyrpides N.C."/>
            <person name="Klenk H.-P."/>
        </authorList>
    </citation>
    <scope>NUCLEOTIDE SEQUENCE [LARGE SCALE GENOMIC DNA]</scope>
    <source>
        <strain evidence="3">DSM 11486 / M11TL</strain>
    </source>
</reference>
<dbReference type="KEGG" id="tag:Tagg_0739"/>